<name>A0ABT9GNU1_9GAMM</name>
<dbReference type="InterPro" id="IPR004714">
    <property type="entry name" value="Cyt_oxidase_maturation_cbb3"/>
</dbReference>
<dbReference type="Proteomes" id="UP001236258">
    <property type="component" value="Unassembled WGS sequence"/>
</dbReference>
<dbReference type="PANTHER" id="PTHR41532:SF1">
    <property type="entry name" value="FIXS PROTEIN"/>
    <property type="match status" value="1"/>
</dbReference>
<gene>
    <name evidence="3" type="primary">ccoS</name>
    <name evidence="3" type="ORF">Q3O59_06255</name>
</gene>
<dbReference type="RefSeq" id="WP_305944756.1">
    <property type="nucleotide sequence ID" value="NZ_JAUZVY010000002.1"/>
</dbReference>
<organism evidence="3 4">
    <name type="scientific">Alkalimonas delamerensis</name>
    <dbReference type="NCBI Taxonomy" id="265981"/>
    <lineage>
        <taxon>Bacteria</taxon>
        <taxon>Pseudomonadati</taxon>
        <taxon>Pseudomonadota</taxon>
        <taxon>Gammaproteobacteria</taxon>
        <taxon>Alkalimonas</taxon>
    </lineage>
</organism>
<evidence type="ECO:0000256" key="2">
    <source>
        <dbReference type="SAM" id="Phobius"/>
    </source>
</evidence>
<evidence type="ECO:0000256" key="1">
    <source>
        <dbReference type="SAM" id="MobiDB-lite"/>
    </source>
</evidence>
<feature type="region of interest" description="Disordered" evidence="1">
    <location>
        <begin position="42"/>
        <end position="71"/>
    </location>
</feature>
<keyword evidence="2" id="KW-0812">Transmembrane</keyword>
<sequence>MSVIYVLIPIAVLFVMVGLVIFFWAVRNKQFEDLDKQGFSILFDEEPTPPTEQANKPKGSPSENKASNDPS</sequence>
<dbReference type="PANTHER" id="PTHR41532">
    <property type="entry name" value="FIXS PROTEIN"/>
    <property type="match status" value="1"/>
</dbReference>
<dbReference type="EMBL" id="JAUZVY010000002">
    <property type="protein sequence ID" value="MDP4528632.1"/>
    <property type="molecule type" value="Genomic_DNA"/>
</dbReference>
<feature type="transmembrane region" description="Helical" evidence="2">
    <location>
        <begin position="6"/>
        <end position="26"/>
    </location>
</feature>
<keyword evidence="2" id="KW-0472">Membrane</keyword>
<keyword evidence="4" id="KW-1185">Reference proteome</keyword>
<proteinExistence type="predicted"/>
<evidence type="ECO:0000313" key="4">
    <source>
        <dbReference type="Proteomes" id="UP001236258"/>
    </source>
</evidence>
<keyword evidence="2" id="KW-1133">Transmembrane helix</keyword>
<dbReference type="NCBIfam" id="TIGR00847">
    <property type="entry name" value="ccoS"/>
    <property type="match status" value="1"/>
</dbReference>
<reference evidence="3 4" key="1">
    <citation type="submission" date="2023-08" db="EMBL/GenBank/DDBJ databases">
        <authorList>
            <person name="Joshi A."/>
            <person name="Thite S."/>
        </authorList>
    </citation>
    <scope>NUCLEOTIDE SEQUENCE [LARGE SCALE GENOMIC DNA]</scope>
    <source>
        <strain evidence="3 4">1E1</strain>
    </source>
</reference>
<evidence type="ECO:0000313" key="3">
    <source>
        <dbReference type="EMBL" id="MDP4528632.1"/>
    </source>
</evidence>
<feature type="compositionally biased region" description="Polar residues" evidence="1">
    <location>
        <begin position="61"/>
        <end position="71"/>
    </location>
</feature>
<protein>
    <submittedName>
        <fullName evidence="3">Cbb3-type cytochrome oxidase assembly protein CcoS</fullName>
    </submittedName>
</protein>
<accession>A0ABT9GNU1</accession>
<comment type="caution">
    <text evidence="3">The sequence shown here is derived from an EMBL/GenBank/DDBJ whole genome shotgun (WGS) entry which is preliminary data.</text>
</comment>
<dbReference type="Pfam" id="PF03597">
    <property type="entry name" value="FixS"/>
    <property type="match status" value="1"/>
</dbReference>